<sequence>MLPFHRLYRAIISYRLGYSPQRPYPGRWTTPVVLGAFILLAAALAAINESTFRPNDTIPPLPFSSLIPEILRHPTGGFSPQILTVGDAIQLNNSIFNFTMTAAFNELDNTQPDEFSPAVYLRSNEPLDEHERGSSSNRFDGETAGRILGPLDMNKPDPQIAVTRMAWLFPGYNGTSITAFAVTVEPCCNCAAEPSQVAEASMDQDGATLLPTHPPCSSLPARFVVTGGEIGWNSSGKGGGGLLDVNNTDIFSGPLCGPTRPECTLNTFQSLYHLVRMEFGVILENQIYASPDMYNKSISQGIAADSWTSAAINSRLSTTNATLMAEWRDSVRFFNETDRVPVMPYLRSVPRLKPLGSAITSVFVSTFAMLSVAWTIFSLIAGAVAASHADKPVCEEDETTIHPEPYMRRDLEGQQRSMQEWDTSEARLFVSEDKRVTLMETMIQRLGTVEKNSVARSEMQLALAEIQLSLARMRLSLRTHGVLEEVDEGLRNINEVERERRGAVHILHSE</sequence>
<evidence type="ECO:0000313" key="3">
    <source>
        <dbReference type="EMBL" id="KAJ7677539.1"/>
    </source>
</evidence>
<comment type="caution">
    <text evidence="3">The sequence shown here is derived from an EMBL/GenBank/DDBJ whole genome shotgun (WGS) entry which is preliminary data.</text>
</comment>
<keyword evidence="2" id="KW-0472">Membrane</keyword>
<evidence type="ECO:0000313" key="4">
    <source>
        <dbReference type="Proteomes" id="UP001221757"/>
    </source>
</evidence>
<feature type="transmembrane region" description="Helical" evidence="2">
    <location>
        <begin position="355"/>
        <end position="377"/>
    </location>
</feature>
<dbReference type="AlphaFoldDB" id="A0AAD7GB10"/>
<evidence type="ECO:0000256" key="1">
    <source>
        <dbReference type="SAM" id="MobiDB-lite"/>
    </source>
</evidence>
<feature type="transmembrane region" description="Helical" evidence="2">
    <location>
        <begin position="28"/>
        <end position="47"/>
    </location>
</feature>
<keyword evidence="4" id="KW-1185">Reference proteome</keyword>
<feature type="region of interest" description="Disordered" evidence="1">
    <location>
        <begin position="124"/>
        <end position="152"/>
    </location>
</feature>
<proteinExistence type="predicted"/>
<keyword evidence="2" id="KW-1133">Transmembrane helix</keyword>
<protein>
    <submittedName>
        <fullName evidence="3">Uncharacterized protein</fullName>
    </submittedName>
</protein>
<dbReference type="Proteomes" id="UP001221757">
    <property type="component" value="Unassembled WGS sequence"/>
</dbReference>
<evidence type="ECO:0000256" key="2">
    <source>
        <dbReference type="SAM" id="Phobius"/>
    </source>
</evidence>
<reference evidence="3" key="1">
    <citation type="submission" date="2023-03" db="EMBL/GenBank/DDBJ databases">
        <title>Massive genome expansion in bonnet fungi (Mycena s.s.) driven by repeated elements and novel gene families across ecological guilds.</title>
        <authorList>
            <consortium name="Lawrence Berkeley National Laboratory"/>
            <person name="Harder C.B."/>
            <person name="Miyauchi S."/>
            <person name="Viragh M."/>
            <person name="Kuo A."/>
            <person name="Thoen E."/>
            <person name="Andreopoulos B."/>
            <person name="Lu D."/>
            <person name="Skrede I."/>
            <person name="Drula E."/>
            <person name="Henrissat B."/>
            <person name="Morin E."/>
            <person name="Kohler A."/>
            <person name="Barry K."/>
            <person name="LaButti K."/>
            <person name="Morin E."/>
            <person name="Salamov A."/>
            <person name="Lipzen A."/>
            <person name="Mereny Z."/>
            <person name="Hegedus B."/>
            <person name="Baldrian P."/>
            <person name="Stursova M."/>
            <person name="Weitz H."/>
            <person name="Taylor A."/>
            <person name="Grigoriev I.V."/>
            <person name="Nagy L.G."/>
            <person name="Martin F."/>
            <person name="Kauserud H."/>
        </authorList>
    </citation>
    <scope>NUCLEOTIDE SEQUENCE</scope>
    <source>
        <strain evidence="3">CBHHK067</strain>
    </source>
</reference>
<keyword evidence="2" id="KW-0812">Transmembrane</keyword>
<dbReference type="EMBL" id="JARKIE010000137">
    <property type="protein sequence ID" value="KAJ7677539.1"/>
    <property type="molecule type" value="Genomic_DNA"/>
</dbReference>
<gene>
    <name evidence="3" type="ORF">B0H17DRAFT_1139556</name>
</gene>
<feature type="compositionally biased region" description="Basic and acidic residues" evidence="1">
    <location>
        <begin position="125"/>
        <end position="143"/>
    </location>
</feature>
<accession>A0AAD7GB10</accession>
<name>A0AAD7GB10_MYCRO</name>
<organism evidence="3 4">
    <name type="scientific">Mycena rosella</name>
    <name type="common">Pink bonnet</name>
    <name type="synonym">Agaricus rosellus</name>
    <dbReference type="NCBI Taxonomy" id="1033263"/>
    <lineage>
        <taxon>Eukaryota</taxon>
        <taxon>Fungi</taxon>
        <taxon>Dikarya</taxon>
        <taxon>Basidiomycota</taxon>
        <taxon>Agaricomycotina</taxon>
        <taxon>Agaricomycetes</taxon>
        <taxon>Agaricomycetidae</taxon>
        <taxon>Agaricales</taxon>
        <taxon>Marasmiineae</taxon>
        <taxon>Mycenaceae</taxon>
        <taxon>Mycena</taxon>
    </lineage>
</organism>